<proteinExistence type="predicted"/>
<evidence type="ECO:0000313" key="2">
    <source>
        <dbReference type="EMBL" id="MEQ7154282.1"/>
    </source>
</evidence>
<keyword evidence="1" id="KW-1133">Transmembrane helix</keyword>
<sequence>MDLSHLIKPILIDVPRIGEVSMDVMGEPFEPWLARGIKEGRWTTGEALVRGLLREQGRVVTGHAQAENPELGEPPTAGQVNALNDAELDTLAASLLVKAKGIFRPQFEAIKGKKVQYRRKAELESLTQPLVDEPPVARLLRLTTLKADDGDLRQAKLRQDAEAHLPPDSVRSAIEIAAGLEPILKAQKLAGGLGAEPYGIAARASALSRLSDPLSGSASTILDAARGSRLGATFQAAEAVNRLTHASRISDVYPGVLAASLSAMNADTLLGTTRALRDLELSGVASGALRNAIGAGIGRDHWDILRSSGVLSATVNAGLIAAAAAAISSTALEPSWLSAINARAGLHLPSSTLDVFDRYEAMARDIGAGSGVARPAVLDAYLRPGWELTSLAVLSGASASAGSALLTTYDDEALDDDAPLGRVIADLHALDTAQDLSAEEAAAIVDRGAAALIARLGTTADVLGRHGVVSLIGVAAGVVGAVLAGAALLDHSHDDAMLRQSRKQSENVQIIASSQDAIRRKLSELQASEEASLDARRVSSSTALRTGPDRDETRILQIYPDQRLRAVEERGEWVKVEVYHYGRDDIAIGWVERRLLIPF</sequence>
<keyword evidence="1" id="KW-0812">Transmembrane</keyword>
<name>A0ABV1NKA6_9CAUL</name>
<evidence type="ECO:0000256" key="1">
    <source>
        <dbReference type="SAM" id="Phobius"/>
    </source>
</evidence>
<reference evidence="2 3" key="1">
    <citation type="submission" date="2024-06" db="EMBL/GenBank/DDBJ databases">
        <title>Brevundimonas sp. C11.</title>
        <authorList>
            <person name="Maltman C."/>
        </authorList>
    </citation>
    <scope>NUCLEOTIDE SEQUENCE [LARGE SCALE GENOMIC DNA]</scope>
    <source>
        <strain evidence="2 3">C11</strain>
    </source>
</reference>
<dbReference type="RefSeq" id="WP_349683452.1">
    <property type="nucleotide sequence ID" value="NZ_JBEGDD010000002.1"/>
</dbReference>
<dbReference type="EMBL" id="JBEGDD010000002">
    <property type="protein sequence ID" value="MEQ7154282.1"/>
    <property type="molecule type" value="Genomic_DNA"/>
</dbReference>
<gene>
    <name evidence="2" type="ORF">ABN401_03530</name>
</gene>
<keyword evidence="1" id="KW-0472">Membrane</keyword>
<feature type="transmembrane region" description="Helical" evidence="1">
    <location>
        <begin position="468"/>
        <end position="489"/>
    </location>
</feature>
<evidence type="ECO:0000313" key="3">
    <source>
        <dbReference type="Proteomes" id="UP001445732"/>
    </source>
</evidence>
<keyword evidence="3" id="KW-1185">Reference proteome</keyword>
<comment type="caution">
    <text evidence="2">The sequence shown here is derived from an EMBL/GenBank/DDBJ whole genome shotgun (WGS) entry which is preliminary data.</text>
</comment>
<dbReference type="Proteomes" id="UP001445732">
    <property type="component" value="Unassembled WGS sequence"/>
</dbReference>
<organism evidence="2 3">
    <name type="scientific">Brevundimonas aurifodinae</name>
    <dbReference type="NCBI Taxonomy" id="1508312"/>
    <lineage>
        <taxon>Bacteria</taxon>
        <taxon>Pseudomonadati</taxon>
        <taxon>Pseudomonadota</taxon>
        <taxon>Alphaproteobacteria</taxon>
        <taxon>Caulobacterales</taxon>
        <taxon>Caulobacteraceae</taxon>
        <taxon>Brevundimonas</taxon>
    </lineage>
</organism>
<dbReference type="Gene3D" id="2.30.30.40">
    <property type="entry name" value="SH3 Domains"/>
    <property type="match status" value="1"/>
</dbReference>
<accession>A0ABV1NKA6</accession>
<protein>
    <submittedName>
        <fullName evidence="2">SH3 domain-containing protein</fullName>
    </submittedName>
</protein>